<accession>A0ABQ9PBM5</accession>
<feature type="compositionally biased region" description="Polar residues" evidence="1">
    <location>
        <begin position="7"/>
        <end position="17"/>
    </location>
</feature>
<comment type="caution">
    <text evidence="2">The sequence shown here is derived from an EMBL/GenBank/DDBJ whole genome shotgun (WGS) entry which is preliminary data.</text>
</comment>
<organism evidence="2 3">
    <name type="scientific">Colletotrichum limetticola</name>
    <dbReference type="NCBI Taxonomy" id="1209924"/>
    <lineage>
        <taxon>Eukaryota</taxon>
        <taxon>Fungi</taxon>
        <taxon>Dikarya</taxon>
        <taxon>Ascomycota</taxon>
        <taxon>Pezizomycotina</taxon>
        <taxon>Sordariomycetes</taxon>
        <taxon>Hypocreomycetidae</taxon>
        <taxon>Glomerellales</taxon>
        <taxon>Glomerellaceae</taxon>
        <taxon>Colletotrichum</taxon>
        <taxon>Colletotrichum acutatum species complex</taxon>
    </lineage>
</organism>
<gene>
    <name evidence="2" type="ORF">CLIM01_14842</name>
</gene>
<dbReference type="Proteomes" id="UP001169217">
    <property type="component" value="Unassembled WGS sequence"/>
</dbReference>
<protein>
    <submittedName>
        <fullName evidence="2">Uncharacterized protein</fullName>
    </submittedName>
</protein>
<proteinExistence type="predicted"/>
<keyword evidence="3" id="KW-1185">Reference proteome</keyword>
<feature type="region of interest" description="Disordered" evidence="1">
    <location>
        <begin position="41"/>
        <end position="63"/>
    </location>
</feature>
<dbReference type="EMBL" id="JARUPT010001080">
    <property type="protein sequence ID" value="KAK0367801.1"/>
    <property type="molecule type" value="Genomic_DNA"/>
</dbReference>
<reference evidence="2" key="1">
    <citation type="submission" date="2023-04" db="EMBL/GenBank/DDBJ databases">
        <title>Colletotrichum limetticola genome sequence.</title>
        <authorList>
            <person name="Baroncelli R."/>
        </authorList>
    </citation>
    <scope>NUCLEOTIDE SEQUENCE</scope>
    <source>
        <strain evidence="2">KLA-Anderson</strain>
    </source>
</reference>
<evidence type="ECO:0000313" key="3">
    <source>
        <dbReference type="Proteomes" id="UP001169217"/>
    </source>
</evidence>
<feature type="region of interest" description="Disordered" evidence="1">
    <location>
        <begin position="1"/>
        <end position="22"/>
    </location>
</feature>
<name>A0ABQ9PBM5_9PEZI</name>
<evidence type="ECO:0000256" key="1">
    <source>
        <dbReference type="SAM" id="MobiDB-lite"/>
    </source>
</evidence>
<sequence length="350" mass="39456">MAHLRTATESSHASSFPSRWDPHANEATLAHASPSSFTISQSRLSVPDRLAKRRPERKGPRDNLSIFCKNLPQTLEAWQTRSEALCLTTADGIRTALRTLVSSNPPASTSETSFDLTTFEKYLTEKRRRIIGGDEYRSACLSSFTDLIFLGECSVAAEFGVSTKLLDRAVSGYLSTTDSISRNVSQHYRKVPRKISEWMDKLYMTGGRVAFELFLHARRSISSYDALARSTNIDTAFFDQIHKMIPDELHKRHITDRALYLPFLVWASILVNVKKDCFDELCRTFPLANVTYNDFERCLSFLTEGQPEISLTLAQSARNARSVVREGLTSGFGLALHKAQSDRSTQQREK</sequence>
<evidence type="ECO:0000313" key="2">
    <source>
        <dbReference type="EMBL" id="KAK0367801.1"/>
    </source>
</evidence>